<dbReference type="EMBL" id="SZYD01000003">
    <property type="protein sequence ID" value="KAD6794904.1"/>
    <property type="molecule type" value="Genomic_DNA"/>
</dbReference>
<evidence type="ECO:0000313" key="2">
    <source>
        <dbReference type="Proteomes" id="UP000326396"/>
    </source>
</evidence>
<name>A0A5N6PLY3_9ASTR</name>
<dbReference type="Proteomes" id="UP000326396">
    <property type="component" value="Linkage Group LG11"/>
</dbReference>
<protein>
    <submittedName>
        <fullName evidence="1">Uncharacterized protein</fullName>
    </submittedName>
</protein>
<organism evidence="1 2">
    <name type="scientific">Mikania micrantha</name>
    <name type="common">bitter vine</name>
    <dbReference type="NCBI Taxonomy" id="192012"/>
    <lineage>
        <taxon>Eukaryota</taxon>
        <taxon>Viridiplantae</taxon>
        <taxon>Streptophyta</taxon>
        <taxon>Embryophyta</taxon>
        <taxon>Tracheophyta</taxon>
        <taxon>Spermatophyta</taxon>
        <taxon>Magnoliopsida</taxon>
        <taxon>eudicotyledons</taxon>
        <taxon>Gunneridae</taxon>
        <taxon>Pentapetalae</taxon>
        <taxon>asterids</taxon>
        <taxon>campanulids</taxon>
        <taxon>Asterales</taxon>
        <taxon>Asteraceae</taxon>
        <taxon>Asteroideae</taxon>
        <taxon>Heliantheae alliance</taxon>
        <taxon>Eupatorieae</taxon>
        <taxon>Mikania</taxon>
    </lineage>
</organism>
<accession>A0A5N6PLY3</accession>
<sequence length="139" mass="16288">MALEQLLRLLDCWIRQMQEGRDDAQAWKAFSFEFSKLLKLRMWSLMASKAVADFVDWTASRTAMELSNAYRGGFRESNPRDACRAPQRRLLLGHRVPRWAPEEPNKPSLMGLIRSSSFSRFRTIVWPRLNFQVQRVSVL</sequence>
<dbReference type="AlphaFoldDB" id="A0A5N6PLY3"/>
<keyword evidence="2" id="KW-1185">Reference proteome</keyword>
<proteinExistence type="predicted"/>
<comment type="caution">
    <text evidence="1">The sequence shown here is derived from an EMBL/GenBank/DDBJ whole genome shotgun (WGS) entry which is preliminary data.</text>
</comment>
<evidence type="ECO:0000313" key="1">
    <source>
        <dbReference type="EMBL" id="KAD6794904.1"/>
    </source>
</evidence>
<gene>
    <name evidence="1" type="ORF">E3N88_05800</name>
</gene>
<reference evidence="1 2" key="1">
    <citation type="submission" date="2019-05" db="EMBL/GenBank/DDBJ databases">
        <title>Mikania micrantha, genome provides insights into the molecular mechanism of rapid growth.</title>
        <authorList>
            <person name="Liu B."/>
        </authorList>
    </citation>
    <scope>NUCLEOTIDE SEQUENCE [LARGE SCALE GENOMIC DNA]</scope>
    <source>
        <strain evidence="1">NLD-2019</strain>
        <tissue evidence="1">Leaf</tissue>
    </source>
</reference>